<dbReference type="AlphaFoldDB" id="A0A7X1B969"/>
<evidence type="ECO:0000259" key="1">
    <source>
        <dbReference type="Pfam" id="PF09084"/>
    </source>
</evidence>
<feature type="domain" description="SsuA/THI5-like" evidence="1">
    <location>
        <begin position="49"/>
        <end position="247"/>
    </location>
</feature>
<dbReference type="SUPFAM" id="SSF53850">
    <property type="entry name" value="Periplasmic binding protein-like II"/>
    <property type="match status" value="1"/>
</dbReference>
<dbReference type="Proteomes" id="UP000526501">
    <property type="component" value="Unassembled WGS sequence"/>
</dbReference>
<comment type="caution">
    <text evidence="2">The sequence shown here is derived from an EMBL/GenBank/DDBJ whole genome shotgun (WGS) entry which is preliminary data.</text>
</comment>
<dbReference type="PROSITE" id="PS51257">
    <property type="entry name" value="PROKAR_LIPOPROTEIN"/>
    <property type="match status" value="1"/>
</dbReference>
<dbReference type="RefSeq" id="WP_185661739.1">
    <property type="nucleotide sequence ID" value="NZ_JACHVC010000013.1"/>
</dbReference>
<name>A0A7X1B969_9BACT</name>
<dbReference type="GO" id="GO:0009228">
    <property type="term" value="P:thiamine biosynthetic process"/>
    <property type="evidence" value="ECO:0007669"/>
    <property type="project" value="InterPro"/>
</dbReference>
<proteinExistence type="predicted"/>
<dbReference type="InterPro" id="IPR015168">
    <property type="entry name" value="SsuA/THI5"/>
</dbReference>
<evidence type="ECO:0000313" key="2">
    <source>
        <dbReference type="EMBL" id="MBC2607876.1"/>
    </source>
</evidence>
<keyword evidence="3" id="KW-1185">Reference proteome</keyword>
<dbReference type="PANTHER" id="PTHR31528">
    <property type="entry name" value="4-AMINO-5-HYDROXYMETHYL-2-METHYLPYRIMIDINE PHOSPHATE SYNTHASE THI11-RELATED"/>
    <property type="match status" value="1"/>
</dbReference>
<sequence>MSKKAWILNTCLGVLLSGCANDRTDEVEAEADGQALRKVTLKLDWYAEPAHGGFYQALLNGYYEEAGLEVEIQQGGPGVMPLQAVALGRVDFTLGRIDDAIIGVDRGLPVQLVAAYMEKDPQAIMFHASNPIDSWEDLDGKSIMVNPGNAFVAVLRKRKQIDFSVIPLDYGIQRFLKDPDFIQQCFVTSQPYFAKQQGVEVGVMLLSDEDYSPERVVITNTTFAEENPEIVKAFAESSLRGWKDYMEGDPSKTHEYLTGIHNGNTDELNAYSHKAMSEYKVVFGDASLGESLGLIDESKLEKTIETLRDLEIVKQELRASDLIDYSILPEAVRVPVK</sequence>
<dbReference type="Pfam" id="PF09084">
    <property type="entry name" value="NMT1"/>
    <property type="match status" value="1"/>
</dbReference>
<dbReference type="Gene3D" id="3.40.190.10">
    <property type="entry name" value="Periplasmic binding protein-like II"/>
    <property type="match status" value="2"/>
</dbReference>
<evidence type="ECO:0000313" key="3">
    <source>
        <dbReference type="Proteomes" id="UP000526501"/>
    </source>
</evidence>
<gene>
    <name evidence="2" type="ORF">H5P27_17615</name>
</gene>
<dbReference type="InterPro" id="IPR027939">
    <property type="entry name" value="NMT1/THI5"/>
</dbReference>
<protein>
    <submittedName>
        <fullName evidence="2">ABC transporter substrate-binding protein</fullName>
    </submittedName>
</protein>
<dbReference type="PANTHER" id="PTHR31528:SF3">
    <property type="entry name" value="THIAMINE BIOSYNTHESIS PROTEIN HI_0357-RELATED"/>
    <property type="match status" value="1"/>
</dbReference>
<accession>A0A7X1B969</accession>
<reference evidence="2 3" key="1">
    <citation type="submission" date="2020-07" db="EMBL/GenBank/DDBJ databases">
        <authorList>
            <person name="Feng X."/>
        </authorList>
    </citation>
    <scope>NUCLEOTIDE SEQUENCE [LARGE SCALE GENOMIC DNA]</scope>
    <source>
        <strain evidence="2 3">JCM23202</strain>
    </source>
</reference>
<dbReference type="EMBL" id="JACHVC010000013">
    <property type="protein sequence ID" value="MBC2607876.1"/>
    <property type="molecule type" value="Genomic_DNA"/>
</dbReference>
<organism evidence="2 3">
    <name type="scientific">Pelagicoccus albus</name>
    <dbReference type="NCBI Taxonomy" id="415222"/>
    <lineage>
        <taxon>Bacteria</taxon>
        <taxon>Pseudomonadati</taxon>
        <taxon>Verrucomicrobiota</taxon>
        <taxon>Opitutia</taxon>
        <taxon>Puniceicoccales</taxon>
        <taxon>Pelagicoccaceae</taxon>
        <taxon>Pelagicoccus</taxon>
    </lineage>
</organism>